<evidence type="ECO:0000256" key="13">
    <source>
        <dbReference type="ARBA" id="ARBA00023180"/>
    </source>
</evidence>
<accession>W9YT88</accession>
<keyword evidence="11" id="KW-0472">Membrane</keyword>
<dbReference type="HOGENOM" id="CLU_186477_0_0_1"/>
<dbReference type="InterPro" id="IPR008427">
    <property type="entry name" value="Extracellular_membr_CFEM_dom"/>
</dbReference>
<dbReference type="EMBL" id="AMWN01000001">
    <property type="protein sequence ID" value="EXJ96117.1"/>
    <property type="molecule type" value="Genomic_DNA"/>
</dbReference>
<evidence type="ECO:0000313" key="18">
    <source>
        <dbReference type="EMBL" id="EXJ96117.1"/>
    </source>
</evidence>
<evidence type="ECO:0000256" key="7">
    <source>
        <dbReference type="ARBA" id="ARBA00022622"/>
    </source>
</evidence>
<dbReference type="GO" id="GO:0098552">
    <property type="term" value="C:side of membrane"/>
    <property type="evidence" value="ECO:0007669"/>
    <property type="project" value="UniProtKB-KW"/>
</dbReference>
<evidence type="ECO:0000256" key="16">
    <source>
        <dbReference type="SAM" id="SignalP"/>
    </source>
</evidence>
<evidence type="ECO:0000256" key="9">
    <source>
        <dbReference type="ARBA" id="ARBA00022729"/>
    </source>
</evidence>
<protein>
    <recommendedName>
        <fullName evidence="17">CFEM domain-containing protein</fullName>
    </recommendedName>
</protein>
<evidence type="ECO:0000256" key="4">
    <source>
        <dbReference type="ARBA" id="ARBA00022475"/>
    </source>
</evidence>
<feature type="disulfide bond" evidence="15">
    <location>
        <begin position="48"/>
        <end position="81"/>
    </location>
</feature>
<evidence type="ECO:0000256" key="3">
    <source>
        <dbReference type="ARBA" id="ARBA00010031"/>
    </source>
</evidence>
<keyword evidence="7" id="KW-0336">GPI-anchor</keyword>
<reference evidence="18 19" key="1">
    <citation type="submission" date="2013-03" db="EMBL/GenBank/DDBJ databases">
        <title>The Genome Sequence of Capronia coronata CBS 617.96.</title>
        <authorList>
            <consortium name="The Broad Institute Genomics Platform"/>
            <person name="Cuomo C."/>
            <person name="de Hoog S."/>
            <person name="Gorbushina A."/>
            <person name="Walker B."/>
            <person name="Young S.K."/>
            <person name="Zeng Q."/>
            <person name="Gargeya S."/>
            <person name="Fitzgerald M."/>
            <person name="Haas B."/>
            <person name="Abouelleil A."/>
            <person name="Allen A.W."/>
            <person name="Alvarado L."/>
            <person name="Arachchi H.M."/>
            <person name="Berlin A.M."/>
            <person name="Chapman S.B."/>
            <person name="Gainer-Dewar J."/>
            <person name="Goldberg J."/>
            <person name="Griggs A."/>
            <person name="Gujja S."/>
            <person name="Hansen M."/>
            <person name="Howarth C."/>
            <person name="Imamovic A."/>
            <person name="Ireland A."/>
            <person name="Larimer J."/>
            <person name="McCowan C."/>
            <person name="Murphy C."/>
            <person name="Pearson M."/>
            <person name="Poon T.W."/>
            <person name="Priest M."/>
            <person name="Roberts A."/>
            <person name="Saif S."/>
            <person name="Shea T."/>
            <person name="Sisk P."/>
            <person name="Sykes S."/>
            <person name="Wortman J."/>
            <person name="Nusbaum C."/>
            <person name="Birren B."/>
        </authorList>
    </citation>
    <scope>NUCLEOTIDE SEQUENCE [LARGE SCALE GENOMIC DNA]</scope>
    <source>
        <strain evidence="18 19">CBS 617.96</strain>
    </source>
</reference>
<dbReference type="PANTHER" id="PTHR37928">
    <property type="entry name" value="CFEM DOMAIN PROTEIN (AFU_ORTHOLOGUE AFUA_6G14090)"/>
    <property type="match status" value="1"/>
</dbReference>
<comment type="subcellular location">
    <subcellularLocation>
        <location evidence="1">Cell membrane</location>
        <topology evidence="1">Lipid-anchor</topology>
        <topology evidence="1">GPI-anchor</topology>
    </subcellularLocation>
    <subcellularLocation>
        <location evidence="2">Secreted</location>
    </subcellularLocation>
</comment>
<keyword evidence="5" id="KW-0964">Secreted</keyword>
<organism evidence="18 19">
    <name type="scientific">Capronia coronata CBS 617.96</name>
    <dbReference type="NCBI Taxonomy" id="1182541"/>
    <lineage>
        <taxon>Eukaryota</taxon>
        <taxon>Fungi</taxon>
        <taxon>Dikarya</taxon>
        <taxon>Ascomycota</taxon>
        <taxon>Pezizomycotina</taxon>
        <taxon>Eurotiomycetes</taxon>
        <taxon>Chaetothyriomycetidae</taxon>
        <taxon>Chaetothyriales</taxon>
        <taxon>Herpotrichiellaceae</taxon>
        <taxon>Capronia</taxon>
    </lineage>
</organism>
<dbReference type="InterPro" id="IPR051735">
    <property type="entry name" value="CFEM_domain"/>
</dbReference>
<evidence type="ECO:0000256" key="2">
    <source>
        <dbReference type="ARBA" id="ARBA00004613"/>
    </source>
</evidence>
<dbReference type="PROSITE" id="PS52012">
    <property type="entry name" value="CFEM"/>
    <property type="match status" value="1"/>
</dbReference>
<evidence type="ECO:0000256" key="11">
    <source>
        <dbReference type="ARBA" id="ARBA00023136"/>
    </source>
</evidence>
<evidence type="ECO:0000259" key="17">
    <source>
        <dbReference type="PROSITE" id="PS52012"/>
    </source>
</evidence>
<evidence type="ECO:0000313" key="19">
    <source>
        <dbReference type="Proteomes" id="UP000019484"/>
    </source>
</evidence>
<comment type="caution">
    <text evidence="18">The sequence shown here is derived from an EMBL/GenBank/DDBJ whole genome shotgun (WGS) entry which is preliminary data.</text>
</comment>
<dbReference type="OrthoDB" id="3065412at2759"/>
<keyword evidence="19" id="KW-1185">Reference proteome</keyword>
<keyword evidence="14" id="KW-0449">Lipoprotein</keyword>
<keyword evidence="12 15" id="KW-1015">Disulfide bond</keyword>
<dbReference type="Pfam" id="PF05730">
    <property type="entry name" value="CFEM"/>
    <property type="match status" value="1"/>
</dbReference>
<sequence length="93" mass="9367">MHLRVLAVSAVLAGISSAQSLAGLPSCATTCVTDSLPASCNLDPSCICASDSFINGIACCVFNACDTSDQQAALTYAHGICDPVGASSRLVRS</sequence>
<dbReference type="PANTHER" id="PTHR37928:SF2">
    <property type="entry name" value="GPI ANCHORED CFEM DOMAIN PROTEIN (AFU_ORTHOLOGUE AFUA_6G10580)"/>
    <property type="match status" value="1"/>
</dbReference>
<feature type="domain" description="CFEM" evidence="17">
    <location>
        <begin position="1"/>
        <end position="93"/>
    </location>
</feature>
<dbReference type="Proteomes" id="UP000019484">
    <property type="component" value="Unassembled WGS sequence"/>
</dbReference>
<dbReference type="SMART" id="SM00747">
    <property type="entry name" value="CFEM"/>
    <property type="match status" value="1"/>
</dbReference>
<dbReference type="GO" id="GO:0046872">
    <property type="term" value="F:metal ion binding"/>
    <property type="evidence" value="ECO:0007669"/>
    <property type="project" value="UniProtKB-UniRule"/>
</dbReference>
<evidence type="ECO:0000256" key="12">
    <source>
        <dbReference type="ARBA" id="ARBA00023157"/>
    </source>
</evidence>
<dbReference type="GO" id="GO:0005886">
    <property type="term" value="C:plasma membrane"/>
    <property type="evidence" value="ECO:0007669"/>
    <property type="project" value="UniProtKB-SubCell"/>
</dbReference>
<dbReference type="RefSeq" id="XP_007720346.1">
    <property type="nucleotide sequence ID" value="XM_007722156.1"/>
</dbReference>
<dbReference type="eggNOG" id="ENOG502SD7M">
    <property type="taxonomic scope" value="Eukaryota"/>
</dbReference>
<evidence type="ECO:0000256" key="8">
    <source>
        <dbReference type="ARBA" id="ARBA00022723"/>
    </source>
</evidence>
<dbReference type="GO" id="GO:0005576">
    <property type="term" value="C:extracellular region"/>
    <property type="evidence" value="ECO:0007669"/>
    <property type="project" value="UniProtKB-SubCell"/>
</dbReference>
<feature type="non-terminal residue" evidence="18">
    <location>
        <position position="93"/>
    </location>
</feature>
<proteinExistence type="inferred from homology"/>
<keyword evidence="8 15" id="KW-0479">Metal-binding</keyword>
<evidence type="ECO:0000256" key="10">
    <source>
        <dbReference type="ARBA" id="ARBA00023004"/>
    </source>
</evidence>
<keyword evidence="4" id="KW-1003">Cell membrane</keyword>
<feature type="signal peptide" evidence="16">
    <location>
        <begin position="1"/>
        <end position="18"/>
    </location>
</feature>
<gene>
    <name evidence="18" type="ORF">A1O1_01243</name>
</gene>
<evidence type="ECO:0000256" key="1">
    <source>
        <dbReference type="ARBA" id="ARBA00004609"/>
    </source>
</evidence>
<keyword evidence="13" id="KW-0325">Glycoprotein</keyword>
<evidence type="ECO:0000256" key="14">
    <source>
        <dbReference type="ARBA" id="ARBA00023288"/>
    </source>
</evidence>
<dbReference type="STRING" id="1182541.W9YT88"/>
<keyword evidence="6 15" id="KW-0349">Heme</keyword>
<evidence type="ECO:0000256" key="5">
    <source>
        <dbReference type="ARBA" id="ARBA00022525"/>
    </source>
</evidence>
<comment type="similarity">
    <text evidence="3">Belongs to the RBT5 family.</text>
</comment>
<comment type="caution">
    <text evidence="15">Lacks conserved residue(s) required for the propagation of feature annotation.</text>
</comment>
<evidence type="ECO:0000256" key="15">
    <source>
        <dbReference type="PROSITE-ProRule" id="PRU01356"/>
    </source>
</evidence>
<dbReference type="GeneID" id="19156145"/>
<name>W9YT88_9EURO</name>
<keyword evidence="10 15" id="KW-0408">Iron</keyword>
<evidence type="ECO:0000256" key="6">
    <source>
        <dbReference type="ARBA" id="ARBA00022617"/>
    </source>
</evidence>
<keyword evidence="9 16" id="KW-0732">Signal</keyword>
<dbReference type="AlphaFoldDB" id="W9YT88"/>
<feature type="binding site" description="axial binding residue" evidence="15">
    <location>
        <position position="43"/>
    </location>
    <ligand>
        <name>heme</name>
        <dbReference type="ChEBI" id="CHEBI:30413"/>
    </ligand>
    <ligandPart>
        <name>Fe</name>
        <dbReference type="ChEBI" id="CHEBI:18248"/>
    </ligandPart>
</feature>
<feature type="chain" id="PRO_5004935101" description="CFEM domain-containing protein" evidence="16">
    <location>
        <begin position="19"/>
        <end position="93"/>
    </location>
</feature>